<organism evidence="2">
    <name type="scientific">marine sediment metagenome</name>
    <dbReference type="NCBI Taxonomy" id="412755"/>
    <lineage>
        <taxon>unclassified sequences</taxon>
        <taxon>metagenomes</taxon>
        <taxon>ecological metagenomes</taxon>
    </lineage>
</organism>
<comment type="caution">
    <text evidence="2">The sequence shown here is derived from an EMBL/GenBank/DDBJ whole genome shotgun (WGS) entry which is preliminary data.</text>
</comment>
<accession>X1LVS5</accession>
<gene>
    <name evidence="2" type="ORF">S06H3_12753</name>
</gene>
<protein>
    <submittedName>
        <fullName evidence="2">Uncharacterized protein</fullName>
    </submittedName>
</protein>
<dbReference type="AlphaFoldDB" id="X1LVS5"/>
<feature type="non-terminal residue" evidence="2">
    <location>
        <position position="60"/>
    </location>
</feature>
<evidence type="ECO:0000256" key="1">
    <source>
        <dbReference type="SAM" id="Phobius"/>
    </source>
</evidence>
<keyword evidence="1" id="KW-1133">Transmembrane helix</keyword>
<reference evidence="2" key="1">
    <citation type="journal article" date="2014" name="Front. Microbiol.">
        <title>High frequency of phylogenetically diverse reductive dehalogenase-homologous genes in deep subseafloor sedimentary metagenomes.</title>
        <authorList>
            <person name="Kawai M."/>
            <person name="Futagami T."/>
            <person name="Toyoda A."/>
            <person name="Takaki Y."/>
            <person name="Nishi S."/>
            <person name="Hori S."/>
            <person name="Arai W."/>
            <person name="Tsubouchi T."/>
            <person name="Morono Y."/>
            <person name="Uchiyama I."/>
            <person name="Ito T."/>
            <person name="Fujiyama A."/>
            <person name="Inagaki F."/>
            <person name="Takami H."/>
        </authorList>
    </citation>
    <scope>NUCLEOTIDE SEQUENCE</scope>
    <source>
        <strain evidence="2">Expedition CK06-06</strain>
    </source>
</reference>
<name>X1LVS5_9ZZZZ</name>
<keyword evidence="1" id="KW-0812">Transmembrane</keyword>
<proteinExistence type="predicted"/>
<dbReference type="EMBL" id="BARV01006229">
    <property type="protein sequence ID" value="GAI09916.1"/>
    <property type="molecule type" value="Genomic_DNA"/>
</dbReference>
<keyword evidence="1" id="KW-0472">Membrane</keyword>
<evidence type="ECO:0000313" key="2">
    <source>
        <dbReference type="EMBL" id="GAI09916.1"/>
    </source>
</evidence>
<feature type="transmembrane region" description="Helical" evidence="1">
    <location>
        <begin position="12"/>
        <end position="32"/>
    </location>
</feature>
<sequence length="60" mass="6756">MPVRVSYSSITISPTLIVIIIIPEIGMTYIQFTFPQDLVEIMAIKAKRKVIRHVKRTGAA</sequence>